<evidence type="ECO:0000259" key="9">
    <source>
        <dbReference type="PROSITE" id="PS50240"/>
    </source>
</evidence>
<dbReference type="VEuPathDB" id="VectorBase:AATE009756"/>
<organism evidence="10">
    <name type="scientific">Anopheles atroparvus</name>
    <name type="common">European mosquito</name>
    <dbReference type="NCBI Taxonomy" id="41427"/>
    <lineage>
        <taxon>Eukaryota</taxon>
        <taxon>Metazoa</taxon>
        <taxon>Ecdysozoa</taxon>
        <taxon>Arthropoda</taxon>
        <taxon>Hexapoda</taxon>
        <taxon>Insecta</taxon>
        <taxon>Pterygota</taxon>
        <taxon>Neoptera</taxon>
        <taxon>Endopterygota</taxon>
        <taxon>Diptera</taxon>
        <taxon>Nematocera</taxon>
        <taxon>Culicoidea</taxon>
        <taxon>Culicidae</taxon>
        <taxon>Anophelinae</taxon>
        <taxon>Anopheles</taxon>
    </lineage>
</organism>
<dbReference type="SMART" id="SM00020">
    <property type="entry name" value="Tryp_SPc"/>
    <property type="match status" value="1"/>
</dbReference>
<dbReference type="PRINTS" id="PR00722">
    <property type="entry name" value="CHYMOTRYPSIN"/>
</dbReference>
<keyword evidence="2" id="KW-0222">Digestion</keyword>
<evidence type="ECO:0000256" key="4">
    <source>
        <dbReference type="ARBA" id="ARBA00022825"/>
    </source>
</evidence>
<dbReference type="PROSITE" id="PS00135">
    <property type="entry name" value="TRYPSIN_SER"/>
    <property type="match status" value="1"/>
</dbReference>
<evidence type="ECO:0000313" key="10">
    <source>
        <dbReference type="EnsemblMetazoa" id="AATE009756-PA.1"/>
    </source>
</evidence>
<name>A0A182J1U7_ANOAO</name>
<evidence type="ECO:0000256" key="7">
    <source>
        <dbReference type="RuleBase" id="RU363034"/>
    </source>
</evidence>
<keyword evidence="1 7" id="KW-0645">Protease</keyword>
<dbReference type="GO" id="GO:0006508">
    <property type="term" value="P:proteolysis"/>
    <property type="evidence" value="ECO:0007669"/>
    <property type="project" value="UniProtKB-KW"/>
</dbReference>
<evidence type="ECO:0000256" key="1">
    <source>
        <dbReference type="ARBA" id="ARBA00022670"/>
    </source>
</evidence>
<dbReference type="GO" id="GO:0004252">
    <property type="term" value="F:serine-type endopeptidase activity"/>
    <property type="evidence" value="ECO:0007669"/>
    <property type="project" value="InterPro"/>
</dbReference>
<dbReference type="InterPro" id="IPR001254">
    <property type="entry name" value="Trypsin_dom"/>
</dbReference>
<dbReference type="CDD" id="cd00190">
    <property type="entry name" value="Tryp_SPc"/>
    <property type="match status" value="1"/>
</dbReference>
<dbReference type="InterPro" id="IPR018114">
    <property type="entry name" value="TRYPSIN_HIS"/>
</dbReference>
<evidence type="ECO:0000256" key="3">
    <source>
        <dbReference type="ARBA" id="ARBA00022801"/>
    </source>
</evidence>
<evidence type="ECO:0000256" key="5">
    <source>
        <dbReference type="ARBA" id="ARBA00023157"/>
    </source>
</evidence>
<feature type="signal peptide" evidence="8">
    <location>
        <begin position="1"/>
        <end position="22"/>
    </location>
</feature>
<sequence>MSVCRMKRVLFLFSLFALGAFADEAQDAWAARQHRVKAAVNPTGTKVSGRIVGGVEVTAANYPFQLSLREGPYHICGASVIAEQWALTAAHCQSPPSDPSQLSILGGTNQRSDDSTGVVFQVDIVICHPKFNPVTYDKDVCVLHVTTSFLGHPNIAIIPIAESDFAVKVNSFATVSGWGLTAAKEFLAPTLRAVSVPITSMKNCRAAWNPVPIATSALCAGMPGKDSCNGDSGGPLVQAGVLIGLVSWGDEKCGSALPGIYTFVGNPNIRAFIKKNTGV</sequence>
<dbReference type="PANTHER" id="PTHR24276">
    <property type="entry name" value="POLYSERASE-RELATED"/>
    <property type="match status" value="1"/>
</dbReference>
<comment type="similarity">
    <text evidence="6">Belongs to the peptidase S1 family. CLIP subfamily.</text>
</comment>
<evidence type="ECO:0000256" key="6">
    <source>
        <dbReference type="ARBA" id="ARBA00024195"/>
    </source>
</evidence>
<proteinExistence type="inferred from homology"/>
<dbReference type="EnsemblMetazoa" id="AATE009756-RA">
    <property type="protein sequence ID" value="AATE009756-PA.1"/>
    <property type="gene ID" value="AATE009756"/>
</dbReference>
<keyword evidence="3 7" id="KW-0378">Hydrolase</keyword>
<dbReference type="EnsemblMetazoa" id="ENSAATROPT005866">
    <property type="protein sequence ID" value="ENSAATROPP005365"/>
    <property type="gene ID" value="ENSAATROPG004745"/>
</dbReference>
<keyword evidence="8" id="KW-0732">Signal</keyword>
<evidence type="ECO:0000313" key="11">
    <source>
        <dbReference type="Proteomes" id="UP000075880"/>
    </source>
</evidence>
<dbReference type="PROSITE" id="PS00134">
    <property type="entry name" value="TRYPSIN_HIS"/>
    <property type="match status" value="1"/>
</dbReference>
<accession>A0A182J1U7</accession>
<keyword evidence="5" id="KW-1015">Disulfide bond</keyword>
<dbReference type="SUPFAM" id="SSF50494">
    <property type="entry name" value="Trypsin-like serine proteases"/>
    <property type="match status" value="1"/>
</dbReference>
<dbReference type="FunFam" id="2.40.10.10:FF:000034">
    <property type="entry name" value="Eupolytin"/>
    <property type="match status" value="1"/>
</dbReference>
<feature type="domain" description="Peptidase S1" evidence="9">
    <location>
        <begin position="51"/>
        <end position="278"/>
    </location>
</feature>
<dbReference type="OrthoDB" id="10051896at2759"/>
<evidence type="ECO:0000256" key="2">
    <source>
        <dbReference type="ARBA" id="ARBA00022757"/>
    </source>
</evidence>
<feature type="chain" id="PRO_5044551029" description="Peptidase S1 domain-containing protein" evidence="8">
    <location>
        <begin position="23"/>
        <end position="279"/>
    </location>
</feature>
<dbReference type="InterPro" id="IPR033116">
    <property type="entry name" value="TRYPSIN_SER"/>
</dbReference>
<dbReference type="InterPro" id="IPR050430">
    <property type="entry name" value="Peptidase_S1"/>
</dbReference>
<dbReference type="PROSITE" id="PS50240">
    <property type="entry name" value="TRYPSIN_DOM"/>
    <property type="match status" value="1"/>
</dbReference>
<protein>
    <recommendedName>
        <fullName evidence="9">Peptidase S1 domain-containing protein</fullName>
    </recommendedName>
</protein>
<dbReference type="GO" id="GO:0007586">
    <property type="term" value="P:digestion"/>
    <property type="evidence" value="ECO:0007669"/>
    <property type="project" value="UniProtKB-KW"/>
</dbReference>
<dbReference type="Proteomes" id="UP000075880">
    <property type="component" value="Unassembled WGS sequence"/>
</dbReference>
<dbReference type="InterPro" id="IPR043504">
    <property type="entry name" value="Peptidase_S1_PA_chymotrypsin"/>
</dbReference>
<keyword evidence="11" id="KW-1185">Reference proteome</keyword>
<evidence type="ECO:0000256" key="8">
    <source>
        <dbReference type="SAM" id="SignalP"/>
    </source>
</evidence>
<dbReference type="STRING" id="41427.A0A182J1U7"/>
<dbReference type="AlphaFoldDB" id="A0A182J1U7"/>
<dbReference type="InterPro" id="IPR009003">
    <property type="entry name" value="Peptidase_S1_PA"/>
</dbReference>
<dbReference type="InterPro" id="IPR001314">
    <property type="entry name" value="Peptidase_S1A"/>
</dbReference>
<reference evidence="10" key="2">
    <citation type="submission" date="2022-08" db="UniProtKB">
        <authorList>
            <consortium name="EnsemblMetazoa"/>
        </authorList>
    </citation>
    <scope>IDENTIFICATION</scope>
    <source>
        <strain evidence="10">EBRO</strain>
    </source>
</reference>
<reference evidence="11" key="1">
    <citation type="submission" date="2021-09" db="EMBL/GenBank/DDBJ databases">
        <authorList>
            <consortium name="Infravec"/>
            <person name="Campbell I L."/>
            <person name="Maslen G."/>
            <person name="Yates A."/>
        </authorList>
    </citation>
    <scope>NUCLEOTIDE SEQUENCE [LARGE SCALE GENOMIC DNA]</scope>
    <source>
        <strain evidence="11">Infravec2 EBRE</strain>
    </source>
</reference>
<dbReference type="PANTHER" id="PTHR24276:SF91">
    <property type="entry name" value="AT26814P-RELATED"/>
    <property type="match status" value="1"/>
</dbReference>
<dbReference type="Gene3D" id="2.40.10.10">
    <property type="entry name" value="Trypsin-like serine proteases"/>
    <property type="match status" value="1"/>
</dbReference>
<dbReference type="Pfam" id="PF00089">
    <property type="entry name" value="Trypsin"/>
    <property type="match status" value="1"/>
</dbReference>
<keyword evidence="4 7" id="KW-0720">Serine protease</keyword>